<feature type="compositionally biased region" description="Polar residues" evidence="2">
    <location>
        <begin position="315"/>
        <end position="329"/>
    </location>
</feature>
<feature type="region of interest" description="Disordered" evidence="2">
    <location>
        <begin position="243"/>
        <end position="420"/>
    </location>
</feature>
<accession>A0ABX7NGU7</accession>
<proteinExistence type="predicted"/>
<keyword evidence="1" id="KW-0802">TPR repeat</keyword>
<dbReference type="SUPFAM" id="SSF48452">
    <property type="entry name" value="TPR-like"/>
    <property type="match status" value="1"/>
</dbReference>
<dbReference type="InterPro" id="IPR000253">
    <property type="entry name" value="FHA_dom"/>
</dbReference>
<name>A0ABX7NGU7_9BACT</name>
<evidence type="ECO:0000256" key="1">
    <source>
        <dbReference type="PROSITE-ProRule" id="PRU00339"/>
    </source>
</evidence>
<feature type="compositionally biased region" description="Polar residues" evidence="2">
    <location>
        <begin position="257"/>
        <end position="269"/>
    </location>
</feature>
<evidence type="ECO:0000313" key="5">
    <source>
        <dbReference type="Proteomes" id="UP000663090"/>
    </source>
</evidence>
<dbReference type="CDD" id="cd00060">
    <property type="entry name" value="FHA"/>
    <property type="match status" value="1"/>
</dbReference>
<organism evidence="4 5">
    <name type="scientific">Myxococcus landrumensis</name>
    <dbReference type="NCBI Taxonomy" id="2813577"/>
    <lineage>
        <taxon>Bacteria</taxon>
        <taxon>Pseudomonadati</taxon>
        <taxon>Myxococcota</taxon>
        <taxon>Myxococcia</taxon>
        <taxon>Myxococcales</taxon>
        <taxon>Cystobacterineae</taxon>
        <taxon>Myxococcaceae</taxon>
        <taxon>Myxococcus</taxon>
    </lineage>
</organism>
<dbReference type="PANTHER" id="PTHR23308">
    <property type="entry name" value="NUCLEAR INHIBITOR OF PROTEIN PHOSPHATASE-1"/>
    <property type="match status" value="1"/>
</dbReference>
<feature type="compositionally biased region" description="Basic and acidic residues" evidence="2">
    <location>
        <begin position="68"/>
        <end position="85"/>
    </location>
</feature>
<feature type="repeat" description="TPR" evidence="1">
    <location>
        <begin position="506"/>
        <end position="539"/>
    </location>
</feature>
<dbReference type="SMART" id="SM00240">
    <property type="entry name" value="FHA"/>
    <property type="match status" value="1"/>
</dbReference>
<dbReference type="InterPro" id="IPR008984">
    <property type="entry name" value="SMAD_FHA_dom_sf"/>
</dbReference>
<evidence type="ECO:0000259" key="3">
    <source>
        <dbReference type="PROSITE" id="PS50006"/>
    </source>
</evidence>
<dbReference type="PROSITE" id="PS50006">
    <property type="entry name" value="FHA_DOMAIN"/>
    <property type="match status" value="1"/>
</dbReference>
<protein>
    <submittedName>
        <fullName evidence="4">FHA domain-containing protein</fullName>
    </submittedName>
</protein>
<gene>
    <name evidence="4" type="ORF">JY572_11330</name>
</gene>
<dbReference type="Gene3D" id="1.25.40.10">
    <property type="entry name" value="Tetratricopeptide repeat domain"/>
    <property type="match status" value="1"/>
</dbReference>
<feature type="region of interest" description="Disordered" evidence="2">
    <location>
        <begin position="535"/>
        <end position="556"/>
    </location>
</feature>
<keyword evidence="5" id="KW-1185">Reference proteome</keyword>
<dbReference type="Gene3D" id="2.60.200.20">
    <property type="match status" value="1"/>
</dbReference>
<dbReference type="InterPro" id="IPR019734">
    <property type="entry name" value="TPR_rpt"/>
</dbReference>
<feature type="region of interest" description="Disordered" evidence="2">
    <location>
        <begin position="1"/>
        <end position="86"/>
    </location>
</feature>
<sequence length="556" mass="58159">MVFMAPPNPKRPPRPPRPPGTQAPKDSDVELPFDDDEVAPLQADDPRPQRVPQFPAGSRKPTRQGGGRGRERGDRELSSKFDWGREYSNPGHPPAFLYVERGPGAGQLVPVQPGTLVLGRSSSSDLRLQHPSISRRHAQVTRKGDQIFLKDLGSQNGTFINRNRVTDEVEVMSGDEITLGNAMMRLRGPGGTPAAGLPAFAGDVAPPAPRKRGLSPLGVGLLAAGLGSTVAALFTVLAVGLSSNRTGNTDEAPRTARPSTSSQAPSSGANPADTERPLLVDTGNTRPTEGTRAPGDDRAPTPPGLSARDIASGSKRVTAQTGAASSGTGRSARDIASGTNSGRTSAPDEDSAAPPAKETGVRDLSAGVTRTPARGASPVSAQSVANGEVAAFPDPTDNDASTLAKNGASTKPRSGKPTGPVTEAEVLRLYEADDLPAALDLAKAGRFTALNAQLSRFDSARSEANKAIKAEDTARAISQLTIAVRVDQELAKGWSRQGPQLRKQLATLYVNLGVEHMKQQNAPAAREAFEQALKHDKGNSRAVEGLRRLESAATAP</sequence>
<dbReference type="InterPro" id="IPR011990">
    <property type="entry name" value="TPR-like_helical_dom_sf"/>
</dbReference>
<feature type="domain" description="FHA" evidence="3">
    <location>
        <begin position="116"/>
        <end position="165"/>
    </location>
</feature>
<dbReference type="InterPro" id="IPR050923">
    <property type="entry name" value="Cell_Proc_Reg/RNA_Proc"/>
</dbReference>
<feature type="compositionally biased region" description="Polar residues" evidence="2">
    <location>
        <begin position="398"/>
        <end position="412"/>
    </location>
</feature>
<dbReference type="SUPFAM" id="SSF49879">
    <property type="entry name" value="SMAD/FHA domain"/>
    <property type="match status" value="1"/>
</dbReference>
<dbReference type="PROSITE" id="PS50005">
    <property type="entry name" value="TPR"/>
    <property type="match status" value="1"/>
</dbReference>
<dbReference type="Pfam" id="PF00498">
    <property type="entry name" value="FHA"/>
    <property type="match status" value="1"/>
</dbReference>
<reference evidence="4 5" key="1">
    <citation type="submission" date="2021-02" db="EMBL/GenBank/DDBJ databases">
        <title>De Novo genome assembly of isolated myxobacteria.</title>
        <authorList>
            <person name="Stevens D.C."/>
        </authorList>
    </citation>
    <scope>NUCLEOTIDE SEQUENCE [LARGE SCALE GENOMIC DNA]</scope>
    <source>
        <strain evidence="4 5">SCHIC003</strain>
    </source>
</reference>
<dbReference type="SMART" id="SM00028">
    <property type="entry name" value="TPR"/>
    <property type="match status" value="1"/>
</dbReference>
<evidence type="ECO:0000313" key="4">
    <source>
        <dbReference type="EMBL" id="QSQ16591.1"/>
    </source>
</evidence>
<evidence type="ECO:0000256" key="2">
    <source>
        <dbReference type="SAM" id="MobiDB-lite"/>
    </source>
</evidence>
<feature type="compositionally biased region" description="Acidic residues" evidence="2">
    <location>
        <begin position="29"/>
        <end position="38"/>
    </location>
</feature>
<dbReference type="Proteomes" id="UP000663090">
    <property type="component" value="Chromosome"/>
</dbReference>
<dbReference type="EMBL" id="CP071091">
    <property type="protein sequence ID" value="QSQ16591.1"/>
    <property type="molecule type" value="Genomic_DNA"/>
</dbReference>
<feature type="compositionally biased region" description="Pro residues" evidence="2">
    <location>
        <begin position="1"/>
        <end position="21"/>
    </location>
</feature>
<feature type="compositionally biased region" description="Basic and acidic residues" evidence="2">
    <location>
        <begin position="535"/>
        <end position="550"/>
    </location>
</feature>